<reference evidence="2" key="1">
    <citation type="journal article" date="2022" name="New Phytol.">
        <title>Evolutionary transition to the ectomycorrhizal habit in the genomes of a hyperdiverse lineage of mushroom-forming fungi.</title>
        <authorList>
            <person name="Looney B."/>
            <person name="Miyauchi S."/>
            <person name="Morin E."/>
            <person name="Drula E."/>
            <person name="Courty P.E."/>
            <person name="Kohler A."/>
            <person name="Kuo A."/>
            <person name="LaButti K."/>
            <person name="Pangilinan J."/>
            <person name="Lipzen A."/>
            <person name="Riley R."/>
            <person name="Andreopoulos W."/>
            <person name="He G."/>
            <person name="Johnson J."/>
            <person name="Nolan M."/>
            <person name="Tritt A."/>
            <person name="Barry K.W."/>
            <person name="Grigoriev I.V."/>
            <person name="Nagy L.G."/>
            <person name="Hibbett D."/>
            <person name="Henrissat B."/>
            <person name="Matheny P.B."/>
            <person name="Labbe J."/>
            <person name="Martin F.M."/>
        </authorList>
    </citation>
    <scope>NUCLEOTIDE SEQUENCE</scope>
    <source>
        <strain evidence="2">BPL690</strain>
    </source>
</reference>
<keyword evidence="1" id="KW-0472">Membrane</keyword>
<name>A0AAD4QFX5_9AGAM</name>
<organism evidence="2 3">
    <name type="scientific">Multifurca ochricompacta</name>
    <dbReference type="NCBI Taxonomy" id="376703"/>
    <lineage>
        <taxon>Eukaryota</taxon>
        <taxon>Fungi</taxon>
        <taxon>Dikarya</taxon>
        <taxon>Basidiomycota</taxon>
        <taxon>Agaricomycotina</taxon>
        <taxon>Agaricomycetes</taxon>
        <taxon>Russulales</taxon>
        <taxon>Russulaceae</taxon>
        <taxon>Multifurca</taxon>
    </lineage>
</organism>
<keyword evidence="1" id="KW-1133">Transmembrane helix</keyword>
<gene>
    <name evidence="2" type="ORF">B0F90DRAFT_1645136</name>
</gene>
<sequence>LRHSILWSDEPIKHIHLLEDGAEFHYGAFLLEAYVPVAVISFHFFSRMTFQKNQSDKKNKK</sequence>
<evidence type="ECO:0000313" key="3">
    <source>
        <dbReference type="Proteomes" id="UP001203297"/>
    </source>
</evidence>
<evidence type="ECO:0000256" key="1">
    <source>
        <dbReference type="SAM" id="Phobius"/>
    </source>
</evidence>
<dbReference type="EMBL" id="WTXG01000114">
    <property type="protein sequence ID" value="KAI0292667.1"/>
    <property type="molecule type" value="Genomic_DNA"/>
</dbReference>
<feature type="non-terminal residue" evidence="2">
    <location>
        <position position="1"/>
    </location>
</feature>
<proteinExistence type="predicted"/>
<accession>A0AAD4QFX5</accession>
<protein>
    <submittedName>
        <fullName evidence="2">Uncharacterized protein</fullName>
    </submittedName>
</protein>
<comment type="caution">
    <text evidence="2">The sequence shown here is derived from an EMBL/GenBank/DDBJ whole genome shotgun (WGS) entry which is preliminary data.</text>
</comment>
<feature type="transmembrane region" description="Helical" evidence="1">
    <location>
        <begin position="24"/>
        <end position="45"/>
    </location>
</feature>
<dbReference type="AlphaFoldDB" id="A0AAD4QFX5"/>
<evidence type="ECO:0000313" key="2">
    <source>
        <dbReference type="EMBL" id="KAI0292667.1"/>
    </source>
</evidence>
<keyword evidence="3" id="KW-1185">Reference proteome</keyword>
<keyword evidence="1" id="KW-0812">Transmembrane</keyword>
<dbReference type="Proteomes" id="UP001203297">
    <property type="component" value="Unassembled WGS sequence"/>
</dbReference>